<accession>A0AAV7WGU9</accession>
<evidence type="ECO:0000313" key="2">
    <source>
        <dbReference type="Proteomes" id="UP001066276"/>
    </source>
</evidence>
<evidence type="ECO:0000313" key="1">
    <source>
        <dbReference type="EMBL" id="KAJ1213274.1"/>
    </source>
</evidence>
<reference evidence="1" key="1">
    <citation type="journal article" date="2022" name="bioRxiv">
        <title>Sequencing and chromosome-scale assembly of the giantPleurodeles waltlgenome.</title>
        <authorList>
            <person name="Brown T."/>
            <person name="Elewa A."/>
            <person name="Iarovenko S."/>
            <person name="Subramanian E."/>
            <person name="Araus A.J."/>
            <person name="Petzold A."/>
            <person name="Susuki M."/>
            <person name="Suzuki K.-i.T."/>
            <person name="Hayashi T."/>
            <person name="Toyoda A."/>
            <person name="Oliveira C."/>
            <person name="Osipova E."/>
            <person name="Leigh N.D."/>
            <person name="Simon A."/>
            <person name="Yun M.H."/>
        </authorList>
    </citation>
    <scope>NUCLEOTIDE SEQUENCE</scope>
    <source>
        <strain evidence="1">20211129_DDA</strain>
        <tissue evidence="1">Liver</tissue>
    </source>
</reference>
<name>A0AAV7WGU9_PLEWA</name>
<dbReference type="Proteomes" id="UP001066276">
    <property type="component" value="Chromosome 1_1"/>
</dbReference>
<dbReference type="EMBL" id="JANPWB010000001">
    <property type="protein sequence ID" value="KAJ1213274.1"/>
    <property type="molecule type" value="Genomic_DNA"/>
</dbReference>
<comment type="caution">
    <text evidence="1">The sequence shown here is derived from an EMBL/GenBank/DDBJ whole genome shotgun (WGS) entry which is preliminary data.</text>
</comment>
<sequence>MRVVECWERRGRELKGEPARVGYLTLILIKRPCFHGWKAPEYLFSGDEDGIKNAHASEYAFRVLSRNERTSKYTRAGTHPEVCVCARQCTRLGVRRLRGNRGARQTIAEFVGLQRQRNNKFREV</sequence>
<proteinExistence type="predicted"/>
<organism evidence="1 2">
    <name type="scientific">Pleurodeles waltl</name>
    <name type="common">Iberian ribbed newt</name>
    <dbReference type="NCBI Taxonomy" id="8319"/>
    <lineage>
        <taxon>Eukaryota</taxon>
        <taxon>Metazoa</taxon>
        <taxon>Chordata</taxon>
        <taxon>Craniata</taxon>
        <taxon>Vertebrata</taxon>
        <taxon>Euteleostomi</taxon>
        <taxon>Amphibia</taxon>
        <taxon>Batrachia</taxon>
        <taxon>Caudata</taxon>
        <taxon>Salamandroidea</taxon>
        <taxon>Salamandridae</taxon>
        <taxon>Pleurodelinae</taxon>
        <taxon>Pleurodeles</taxon>
    </lineage>
</organism>
<keyword evidence="2" id="KW-1185">Reference proteome</keyword>
<protein>
    <submittedName>
        <fullName evidence="1">Uncharacterized protein</fullName>
    </submittedName>
</protein>
<gene>
    <name evidence="1" type="ORF">NDU88_000912</name>
</gene>
<dbReference type="AlphaFoldDB" id="A0AAV7WGU9"/>